<sequence length="163" mass="19272">MQAAINVLGARPVEFEADLVDLSWTPWRRIWLSSREPVWTLVDAEDFDWLMQWQWNVWHGGRGKEWQLYAKRNTGERRDTVRMHRDLQIRNEPPPTEEFLAKHVVDHINGQTLDNRKANRRWSTQRDNIINRRCRGEAPSLDKILAGLLASLPARPKLEEIPF</sequence>
<dbReference type="InterPro" id="IPR044925">
    <property type="entry name" value="His-Me_finger_sf"/>
</dbReference>
<reference evidence="1 2" key="1">
    <citation type="journal article" date="2014" name="BMC Genomics">
        <title>Comparative genomics of Bradyrhizobium japonicum CPAC 15 and Bradyrhizobium diazoefficiens CPAC 7: elite model strains for understanding symbiotic performance with soybean.</title>
        <authorList>
            <person name="Siqueira A.F."/>
            <person name="Ormeno-Orrillo E."/>
            <person name="Souza R.C."/>
            <person name="Rodrigues E.P."/>
            <person name="Almeida L.G."/>
            <person name="Barcellos F.G."/>
            <person name="Batista J.S."/>
            <person name="Nakatami A.S."/>
            <person name="Martinez-Romero E."/>
            <person name="Vasconcelos A.T."/>
            <person name="Hungria M."/>
        </authorList>
    </citation>
    <scope>NUCLEOTIDE SEQUENCE [LARGE SCALE GENOMIC DNA]</scope>
    <source>
        <strain evidence="1 2">SEMIA 5080</strain>
    </source>
</reference>
<dbReference type="Gene3D" id="3.90.75.20">
    <property type="match status" value="1"/>
</dbReference>
<evidence type="ECO:0008006" key="3">
    <source>
        <dbReference type="Google" id="ProtNLM"/>
    </source>
</evidence>
<evidence type="ECO:0000313" key="2">
    <source>
        <dbReference type="Proteomes" id="UP000024900"/>
    </source>
</evidence>
<organism evidence="1 2">
    <name type="scientific">Bradyrhizobium diazoefficiens SEMIA 5080</name>
    <dbReference type="NCBI Taxonomy" id="754504"/>
    <lineage>
        <taxon>Bacteria</taxon>
        <taxon>Pseudomonadati</taxon>
        <taxon>Pseudomonadota</taxon>
        <taxon>Alphaproteobacteria</taxon>
        <taxon>Hyphomicrobiales</taxon>
        <taxon>Nitrobacteraceae</taxon>
        <taxon>Bradyrhizobium</taxon>
    </lineage>
</organism>
<dbReference type="EMBL" id="ADOU02000004">
    <property type="protein sequence ID" value="KGJ69992.1"/>
    <property type="molecule type" value="Genomic_DNA"/>
</dbReference>
<evidence type="ECO:0000313" key="1">
    <source>
        <dbReference type="EMBL" id="KGJ69992.1"/>
    </source>
</evidence>
<dbReference type="RefSeq" id="WP_028174143.1">
    <property type="nucleotide sequence ID" value="NZ_ADOU02000004.1"/>
</dbReference>
<dbReference type="SUPFAM" id="SSF54060">
    <property type="entry name" value="His-Me finger endonucleases"/>
    <property type="match status" value="1"/>
</dbReference>
<comment type="caution">
    <text evidence="1">The sequence shown here is derived from an EMBL/GenBank/DDBJ whole genome shotgun (WGS) entry which is preliminary data.</text>
</comment>
<proteinExistence type="predicted"/>
<gene>
    <name evidence="1" type="ORF">BJA5080_04243</name>
</gene>
<dbReference type="Proteomes" id="UP000024900">
    <property type="component" value="Unassembled WGS sequence"/>
</dbReference>
<accession>A0A837CLD9</accession>
<dbReference type="AlphaFoldDB" id="A0A837CLD9"/>
<name>A0A837CLD9_9BRAD</name>
<protein>
    <recommendedName>
        <fullName evidence="3">HNH nuclease domain-containing protein</fullName>
    </recommendedName>
</protein>